<evidence type="ECO:0000313" key="2">
    <source>
        <dbReference type="EMBL" id="ETX03356.1"/>
    </source>
</evidence>
<dbReference type="HOGENOM" id="CLU_835498_0_0_7"/>
<keyword evidence="1" id="KW-0472">Membrane</keyword>
<feature type="transmembrane region" description="Helical" evidence="1">
    <location>
        <begin position="232"/>
        <end position="253"/>
    </location>
</feature>
<reference evidence="2 3" key="1">
    <citation type="journal article" date="2014" name="Nature">
        <title>An environmental bacterial taxon with a large and distinct metabolic repertoire.</title>
        <authorList>
            <person name="Wilson M.C."/>
            <person name="Mori T."/>
            <person name="Ruckert C."/>
            <person name="Uria A.R."/>
            <person name="Helf M.J."/>
            <person name="Takada K."/>
            <person name="Gernert C."/>
            <person name="Steffens U.A."/>
            <person name="Heycke N."/>
            <person name="Schmitt S."/>
            <person name="Rinke C."/>
            <person name="Helfrich E.J."/>
            <person name="Brachmann A.O."/>
            <person name="Gurgui C."/>
            <person name="Wakimoto T."/>
            <person name="Kracht M."/>
            <person name="Crusemann M."/>
            <person name="Hentschel U."/>
            <person name="Abe I."/>
            <person name="Matsunaga S."/>
            <person name="Kalinowski J."/>
            <person name="Takeyama H."/>
            <person name="Piel J."/>
        </authorList>
    </citation>
    <scope>NUCLEOTIDE SEQUENCE [LARGE SCALE GENOMIC DNA]</scope>
    <source>
        <strain evidence="3">TSY1</strain>
    </source>
</reference>
<gene>
    <name evidence="2" type="ORF">ETSY1_00300</name>
</gene>
<dbReference type="Proteomes" id="UP000019141">
    <property type="component" value="Unassembled WGS sequence"/>
</dbReference>
<evidence type="ECO:0000313" key="3">
    <source>
        <dbReference type="Proteomes" id="UP000019141"/>
    </source>
</evidence>
<name>W4M066_ENTF1</name>
<keyword evidence="1" id="KW-1133">Transmembrane helix</keyword>
<keyword evidence="1" id="KW-0812">Transmembrane</keyword>
<accession>W4M066</accession>
<comment type="caution">
    <text evidence="2">The sequence shown here is derived from an EMBL/GenBank/DDBJ whole genome shotgun (WGS) entry which is preliminary data.</text>
</comment>
<feature type="non-terminal residue" evidence="2">
    <location>
        <position position="333"/>
    </location>
</feature>
<dbReference type="EMBL" id="AZHW01000057">
    <property type="protein sequence ID" value="ETX03356.1"/>
    <property type="molecule type" value="Genomic_DNA"/>
</dbReference>
<proteinExistence type="predicted"/>
<keyword evidence="3" id="KW-1185">Reference proteome</keyword>
<organism evidence="2 3">
    <name type="scientific">Entotheonella factor</name>
    <dbReference type="NCBI Taxonomy" id="1429438"/>
    <lineage>
        <taxon>Bacteria</taxon>
        <taxon>Pseudomonadati</taxon>
        <taxon>Nitrospinota/Tectimicrobiota group</taxon>
        <taxon>Candidatus Tectimicrobiota</taxon>
        <taxon>Candidatus Entotheonellia</taxon>
        <taxon>Candidatus Entotheonellales</taxon>
        <taxon>Candidatus Entotheonellaceae</taxon>
        <taxon>Candidatus Entotheonella</taxon>
    </lineage>
</organism>
<evidence type="ECO:0000256" key="1">
    <source>
        <dbReference type="SAM" id="Phobius"/>
    </source>
</evidence>
<protein>
    <submittedName>
        <fullName evidence="2">Uncharacterized protein</fullName>
    </submittedName>
</protein>
<feature type="transmembrane region" description="Helical" evidence="1">
    <location>
        <begin position="199"/>
        <end position="220"/>
    </location>
</feature>
<dbReference type="AlphaFoldDB" id="W4M066"/>
<sequence>MQLTGYGIRTATLQRYASIQPQSLPYIAMSEALHLRSWPVFTKALEKKKVYLYGSKIAPDHMPRHWRGYAGLWKLLITVEEWDGLPAEVRRAVVDWVLMGGELNLLHRHHLPHDSRDYGGFRFEGIAEQKATGKQLGLGRVSLHTWDGQELSLGHLESLQDQAKRKEKRLALYERPDRSYERQTWSLMDRIPTKRFSQAFVWVLSAFLLCYFVLIGPYNVWRSVKRGKRLQLFFTTPLLAITSSVILCVLLALRVGFGASGFRTTWVYLLPNQPKAMVLQEQITKTAFMLKTDFNVPHDFFITPIPLTKVPQKNNPVYQITNQSFAGDLVSGH</sequence>